<evidence type="ECO:0000313" key="1">
    <source>
        <dbReference type="EMBL" id="MBP2034674.1"/>
    </source>
</evidence>
<dbReference type="EMBL" id="JAGGLQ010000001">
    <property type="protein sequence ID" value="MBP2034674.1"/>
    <property type="molecule type" value="Genomic_DNA"/>
</dbReference>
<dbReference type="Proteomes" id="UP001519310">
    <property type="component" value="Unassembled WGS sequence"/>
</dbReference>
<protein>
    <submittedName>
        <fullName evidence="1">Uncharacterized protein</fullName>
    </submittedName>
</protein>
<name>A0ABS4L0M2_STRAV</name>
<dbReference type="RefSeq" id="WP_189965292.1">
    <property type="nucleotide sequence ID" value="NZ_BMVL01000002.1"/>
</dbReference>
<comment type="caution">
    <text evidence="1">The sequence shown here is derived from an EMBL/GenBank/DDBJ whole genome shotgun (WGS) entry which is preliminary data.</text>
</comment>
<sequence>MVADGDLARGPATWERPRATLTSLASRMSRPMSPDPAVRRSRVVMVEPAPARLTKNDR</sequence>
<reference evidence="1 2" key="1">
    <citation type="submission" date="2021-03" db="EMBL/GenBank/DDBJ databases">
        <title>Genomic Encyclopedia of Type Strains, Phase IV (KMG-IV): sequencing the most valuable type-strain genomes for metagenomic binning, comparative biology and taxonomic classification.</title>
        <authorList>
            <person name="Goeker M."/>
        </authorList>
    </citation>
    <scope>NUCLEOTIDE SEQUENCE [LARGE SCALE GENOMIC DNA]</scope>
    <source>
        <strain evidence="1 2">DSM 40526</strain>
    </source>
</reference>
<organism evidence="1 2">
    <name type="scientific">Streptomyces avidinii</name>
    <dbReference type="NCBI Taxonomy" id="1895"/>
    <lineage>
        <taxon>Bacteria</taxon>
        <taxon>Bacillati</taxon>
        <taxon>Actinomycetota</taxon>
        <taxon>Actinomycetes</taxon>
        <taxon>Kitasatosporales</taxon>
        <taxon>Streptomycetaceae</taxon>
        <taxon>Streptomyces</taxon>
    </lineage>
</organism>
<keyword evidence="2" id="KW-1185">Reference proteome</keyword>
<gene>
    <name evidence="1" type="ORF">J2Z77_000458</name>
</gene>
<evidence type="ECO:0000313" key="2">
    <source>
        <dbReference type="Proteomes" id="UP001519310"/>
    </source>
</evidence>
<proteinExistence type="predicted"/>
<accession>A0ABS4L0M2</accession>